<evidence type="ECO:0000313" key="4">
    <source>
        <dbReference type="EMBL" id="KMU88135.1"/>
    </source>
</evidence>
<sequence length="223" mass="24479">MGLGKQLPAHNKNAGLVLDWQQGQGKALIAGDVKVIRVWNAATEVCTNDISARSGSCITSLTSDQVAGNIFIAGFGDGAVRVFDQRLKPTTAMVKVWREHKQWITNVHMQRGGVRELISGSRNGEVRLWDLRMDNSIDTIQATKDTLRTLSVHEHAPVFSIGTNRHEVKTFNVDGSYLSSFEPHGSFLSQSRTSPVVGAAFHPHKMVMACSALYDNYVNLVSC</sequence>
<dbReference type="Gene3D" id="2.130.10.10">
    <property type="entry name" value="YVTN repeat-like/Quinoprotein amine dehydrogenase"/>
    <property type="match status" value="1"/>
</dbReference>
<dbReference type="STRING" id="396776.A0A0J8RSG8"/>
<dbReference type="GO" id="GO:0031929">
    <property type="term" value="P:TOR signaling"/>
    <property type="evidence" value="ECO:0007669"/>
    <property type="project" value="InterPro"/>
</dbReference>
<dbReference type="GO" id="GO:0009267">
    <property type="term" value="P:cellular response to starvation"/>
    <property type="evidence" value="ECO:0007669"/>
    <property type="project" value="TreeGrafter"/>
</dbReference>
<dbReference type="InterPro" id="IPR004083">
    <property type="entry name" value="Raptor"/>
</dbReference>
<dbReference type="GO" id="GO:0010506">
    <property type="term" value="P:regulation of autophagy"/>
    <property type="evidence" value="ECO:0007669"/>
    <property type="project" value="TreeGrafter"/>
</dbReference>
<dbReference type="GO" id="GO:0030307">
    <property type="term" value="P:positive regulation of cell growth"/>
    <property type="evidence" value="ECO:0007669"/>
    <property type="project" value="TreeGrafter"/>
</dbReference>
<evidence type="ECO:0000256" key="1">
    <source>
        <dbReference type="ARBA" id="ARBA00022574"/>
    </source>
</evidence>
<dbReference type="EMBL" id="DS017002">
    <property type="protein sequence ID" value="KMU88135.1"/>
    <property type="molecule type" value="Genomic_DNA"/>
</dbReference>
<gene>
    <name evidence="4" type="ORF">CIHG_05903</name>
</gene>
<dbReference type="Proteomes" id="UP000054563">
    <property type="component" value="Unassembled WGS sequence"/>
</dbReference>
<dbReference type="FunFam" id="2.130.10.10:FF:000278">
    <property type="entry name" value="WD repeat-containing protein mip1"/>
    <property type="match status" value="1"/>
</dbReference>
<dbReference type="eggNOG" id="KOG1517">
    <property type="taxonomic scope" value="Eukaryota"/>
</dbReference>
<evidence type="ECO:0000256" key="3">
    <source>
        <dbReference type="PROSITE-ProRule" id="PRU00221"/>
    </source>
</evidence>
<dbReference type="PANTHER" id="PTHR12848">
    <property type="entry name" value="REGULATORY-ASSOCIATED PROTEIN OF MTOR"/>
    <property type="match status" value="1"/>
</dbReference>
<dbReference type="InterPro" id="IPR019775">
    <property type="entry name" value="WD40_repeat_CS"/>
</dbReference>
<name>A0A0J8RSG8_COCIT</name>
<evidence type="ECO:0000256" key="2">
    <source>
        <dbReference type="ARBA" id="ARBA00022737"/>
    </source>
</evidence>
<accession>A0A0J8RSG8</accession>
<dbReference type="Pfam" id="PF00400">
    <property type="entry name" value="WD40"/>
    <property type="match status" value="1"/>
</dbReference>
<organism evidence="4 5">
    <name type="scientific">Coccidioides immitis H538.4</name>
    <dbReference type="NCBI Taxonomy" id="396776"/>
    <lineage>
        <taxon>Eukaryota</taxon>
        <taxon>Fungi</taxon>
        <taxon>Dikarya</taxon>
        <taxon>Ascomycota</taxon>
        <taxon>Pezizomycotina</taxon>
        <taxon>Eurotiomycetes</taxon>
        <taxon>Eurotiomycetidae</taxon>
        <taxon>Onygenales</taxon>
        <taxon>Onygenaceae</taxon>
        <taxon>Coccidioides</taxon>
    </lineage>
</organism>
<dbReference type="GO" id="GO:0005737">
    <property type="term" value="C:cytoplasm"/>
    <property type="evidence" value="ECO:0007669"/>
    <property type="project" value="TreeGrafter"/>
</dbReference>
<dbReference type="SMART" id="SM00320">
    <property type="entry name" value="WD40"/>
    <property type="match status" value="4"/>
</dbReference>
<evidence type="ECO:0000313" key="5">
    <source>
        <dbReference type="Proteomes" id="UP000054563"/>
    </source>
</evidence>
<dbReference type="VEuPathDB" id="FungiDB:CIHG_05903"/>
<dbReference type="InterPro" id="IPR015943">
    <property type="entry name" value="WD40/YVTN_repeat-like_dom_sf"/>
</dbReference>
<dbReference type="PROSITE" id="PS00678">
    <property type="entry name" value="WD_REPEATS_1"/>
    <property type="match status" value="1"/>
</dbReference>
<protein>
    <submittedName>
        <fullName evidence="4">WD repeat-containing protein mip1</fullName>
    </submittedName>
</protein>
<proteinExistence type="predicted"/>
<keyword evidence="1 3" id="KW-0853">WD repeat</keyword>
<reference evidence="5" key="1">
    <citation type="journal article" date="2010" name="Genome Res.">
        <title>Population genomic sequencing of Coccidioides fungi reveals recent hybridization and transposon control.</title>
        <authorList>
            <person name="Neafsey D.E."/>
            <person name="Barker B.M."/>
            <person name="Sharpton T.J."/>
            <person name="Stajich J.E."/>
            <person name="Park D.J."/>
            <person name="Whiston E."/>
            <person name="Hung C.-Y."/>
            <person name="McMahan C."/>
            <person name="White J."/>
            <person name="Sykes S."/>
            <person name="Heiman D."/>
            <person name="Young S."/>
            <person name="Zeng Q."/>
            <person name="Abouelleil A."/>
            <person name="Aftuck L."/>
            <person name="Bessette D."/>
            <person name="Brown A."/>
            <person name="FitzGerald M."/>
            <person name="Lui A."/>
            <person name="Macdonald J.P."/>
            <person name="Priest M."/>
            <person name="Orbach M.J."/>
            <person name="Galgiani J.N."/>
            <person name="Kirkland T.N."/>
            <person name="Cole G.T."/>
            <person name="Birren B.W."/>
            <person name="Henn M.R."/>
            <person name="Taylor J.W."/>
            <person name="Rounsley S.D."/>
        </authorList>
    </citation>
    <scope>NUCLEOTIDE SEQUENCE [LARGE SCALE GENOMIC DNA]</scope>
    <source>
        <strain evidence="5">H538.4</strain>
    </source>
</reference>
<dbReference type="GO" id="GO:0030674">
    <property type="term" value="F:protein-macromolecule adaptor activity"/>
    <property type="evidence" value="ECO:0007669"/>
    <property type="project" value="TreeGrafter"/>
</dbReference>
<dbReference type="AlphaFoldDB" id="A0A0J8RSG8"/>
<keyword evidence="2" id="KW-0677">Repeat</keyword>
<dbReference type="PROSITE" id="PS50082">
    <property type="entry name" value="WD_REPEATS_2"/>
    <property type="match status" value="1"/>
</dbReference>
<dbReference type="GO" id="GO:0031931">
    <property type="term" value="C:TORC1 complex"/>
    <property type="evidence" value="ECO:0007669"/>
    <property type="project" value="InterPro"/>
</dbReference>
<feature type="repeat" description="WD" evidence="3">
    <location>
        <begin position="97"/>
        <end position="139"/>
    </location>
</feature>
<dbReference type="SUPFAM" id="SSF50978">
    <property type="entry name" value="WD40 repeat-like"/>
    <property type="match status" value="1"/>
</dbReference>
<dbReference type="GO" id="GO:0071230">
    <property type="term" value="P:cellular response to amino acid stimulus"/>
    <property type="evidence" value="ECO:0007669"/>
    <property type="project" value="TreeGrafter"/>
</dbReference>
<dbReference type="PANTHER" id="PTHR12848:SF16">
    <property type="entry name" value="REGULATORY-ASSOCIATED PROTEIN OF MTOR"/>
    <property type="match status" value="1"/>
</dbReference>
<dbReference type="InterPro" id="IPR036322">
    <property type="entry name" value="WD40_repeat_dom_sf"/>
</dbReference>
<dbReference type="InterPro" id="IPR001680">
    <property type="entry name" value="WD40_rpt"/>
</dbReference>